<evidence type="ECO:0000313" key="2">
    <source>
        <dbReference type="EMBL" id="CAH1790646.1"/>
    </source>
</evidence>
<feature type="non-terminal residue" evidence="2">
    <location>
        <position position="106"/>
    </location>
</feature>
<dbReference type="EMBL" id="CAIIXF020000008">
    <property type="protein sequence ID" value="CAH1790646.1"/>
    <property type="molecule type" value="Genomic_DNA"/>
</dbReference>
<keyword evidence="3" id="KW-1185">Reference proteome</keyword>
<comment type="caution">
    <text evidence="2">The sequence shown here is derived from an EMBL/GenBank/DDBJ whole genome shotgun (WGS) entry which is preliminary data.</text>
</comment>
<evidence type="ECO:0000313" key="3">
    <source>
        <dbReference type="Proteomes" id="UP000749559"/>
    </source>
</evidence>
<reference evidence="2" key="1">
    <citation type="submission" date="2022-03" db="EMBL/GenBank/DDBJ databases">
        <authorList>
            <person name="Martin C."/>
        </authorList>
    </citation>
    <scope>NUCLEOTIDE SEQUENCE</scope>
</reference>
<dbReference type="Proteomes" id="UP000749559">
    <property type="component" value="Unassembled WGS sequence"/>
</dbReference>
<gene>
    <name evidence="2" type="ORF">OFUS_LOCUS15823</name>
</gene>
<accession>A0A8S4PBP5</accession>
<protein>
    <submittedName>
        <fullName evidence="2">Uncharacterized protein</fullName>
    </submittedName>
</protein>
<organism evidence="2 3">
    <name type="scientific">Owenia fusiformis</name>
    <name type="common">Polychaete worm</name>
    <dbReference type="NCBI Taxonomy" id="6347"/>
    <lineage>
        <taxon>Eukaryota</taxon>
        <taxon>Metazoa</taxon>
        <taxon>Spiralia</taxon>
        <taxon>Lophotrochozoa</taxon>
        <taxon>Annelida</taxon>
        <taxon>Polychaeta</taxon>
        <taxon>Sedentaria</taxon>
        <taxon>Canalipalpata</taxon>
        <taxon>Sabellida</taxon>
        <taxon>Oweniida</taxon>
        <taxon>Oweniidae</taxon>
        <taxon>Owenia</taxon>
    </lineage>
</organism>
<proteinExistence type="predicted"/>
<keyword evidence="1" id="KW-1133">Transmembrane helix</keyword>
<keyword evidence="1" id="KW-0472">Membrane</keyword>
<name>A0A8S4PBP5_OWEFU</name>
<feature type="non-terminal residue" evidence="2">
    <location>
        <position position="1"/>
    </location>
</feature>
<keyword evidence="1" id="KW-0812">Transmembrane</keyword>
<dbReference type="AlphaFoldDB" id="A0A8S4PBP5"/>
<feature type="transmembrane region" description="Helical" evidence="1">
    <location>
        <begin position="17"/>
        <end position="38"/>
    </location>
</feature>
<sequence length="106" mass="12573">ICLLYSTVEVMHTRQHILLLLAMVVFLIVCLNIYYMYYTHKNIRVRKKIIVFSKNDDLIEQLHKNGYAIRNTESQMKVVKKRVVENVQKIGFNNSKVVPIEKEEPH</sequence>
<evidence type="ECO:0000256" key="1">
    <source>
        <dbReference type="SAM" id="Phobius"/>
    </source>
</evidence>